<keyword evidence="2" id="KW-1185">Reference proteome</keyword>
<dbReference type="Gene3D" id="3.40.190.10">
    <property type="entry name" value="Periplasmic binding protein-like II"/>
    <property type="match status" value="1"/>
</dbReference>
<proteinExistence type="predicted"/>
<dbReference type="SUPFAM" id="SSF53850">
    <property type="entry name" value="Periplasmic binding protein-like II"/>
    <property type="match status" value="1"/>
</dbReference>
<reference evidence="1 2" key="1">
    <citation type="submission" date="2022-10" db="EMBL/GenBank/DDBJ databases">
        <title>paucibacter sp. hw8 Genome sequencing.</title>
        <authorList>
            <person name="Park S."/>
        </authorList>
    </citation>
    <scope>NUCLEOTIDE SEQUENCE [LARGE SCALE GENOMIC DNA]</scope>
    <source>
        <strain evidence="2">hw8</strain>
    </source>
</reference>
<dbReference type="EMBL" id="JAQQXS010000011">
    <property type="protein sequence ID" value="MDC8786195.1"/>
    <property type="molecule type" value="Genomic_DNA"/>
</dbReference>
<sequence length="155" mass="16811">MKSAPHFIPRQSGQHRKLTAGLLVILCALPLRGIADIVLIVSPNSGINSVSIDVVSDLFLGKSNSLPGINKKVQTLDLAEGNATREAFYRSIAKRDGSQMTAYWARMIFTGRGQPPIDTGDPTAMKRLVAGNPLLMGYIDRADLDSSVREVLNLH</sequence>
<evidence type="ECO:0000313" key="1">
    <source>
        <dbReference type="EMBL" id="MDC8786195.1"/>
    </source>
</evidence>
<evidence type="ECO:0000313" key="2">
    <source>
        <dbReference type="Proteomes" id="UP001219862"/>
    </source>
</evidence>
<accession>A0ABT5KTF2</accession>
<comment type="caution">
    <text evidence="1">The sequence shown here is derived from an EMBL/GenBank/DDBJ whole genome shotgun (WGS) entry which is preliminary data.</text>
</comment>
<gene>
    <name evidence="1" type="ORF">PRZ01_13425</name>
</gene>
<protein>
    <submittedName>
        <fullName evidence="1">Phosphate ABC transporter substrate-binding protein</fullName>
    </submittedName>
</protein>
<dbReference type="Proteomes" id="UP001219862">
    <property type="component" value="Unassembled WGS sequence"/>
</dbReference>
<organism evidence="1 2">
    <name type="scientific">Roseateles koreensis</name>
    <dbReference type="NCBI Taxonomy" id="2987526"/>
    <lineage>
        <taxon>Bacteria</taxon>
        <taxon>Pseudomonadati</taxon>
        <taxon>Pseudomonadota</taxon>
        <taxon>Betaproteobacteria</taxon>
        <taxon>Burkholderiales</taxon>
        <taxon>Sphaerotilaceae</taxon>
        <taxon>Roseateles</taxon>
    </lineage>
</organism>
<dbReference type="RefSeq" id="WP_273597307.1">
    <property type="nucleotide sequence ID" value="NZ_JAQQXS010000011.1"/>
</dbReference>
<name>A0ABT5KTF2_9BURK</name>